<reference evidence="1" key="1">
    <citation type="submission" date="2022-07" db="EMBL/GenBank/DDBJ databases">
        <authorList>
            <person name="Trinca V."/>
            <person name="Uliana J.V.C."/>
            <person name="Torres T.T."/>
            <person name="Ward R.J."/>
            <person name="Monesi N."/>
        </authorList>
    </citation>
    <scope>NUCLEOTIDE SEQUENCE</scope>
    <source>
        <strain evidence="1">HSMRA1968</strain>
        <tissue evidence="1">Whole embryos</tissue>
    </source>
</reference>
<keyword evidence="2" id="KW-1185">Reference proteome</keyword>
<evidence type="ECO:0000313" key="1">
    <source>
        <dbReference type="EMBL" id="KAJ6649481.1"/>
    </source>
</evidence>
<protein>
    <submittedName>
        <fullName evidence="1">Uncharacterized protein</fullName>
    </submittedName>
</protein>
<dbReference type="AlphaFoldDB" id="A0A9Q0NFR9"/>
<comment type="caution">
    <text evidence="1">The sequence shown here is derived from an EMBL/GenBank/DDBJ whole genome shotgun (WGS) entry which is preliminary data.</text>
</comment>
<name>A0A9Q0NFR9_9DIPT</name>
<evidence type="ECO:0000313" key="2">
    <source>
        <dbReference type="Proteomes" id="UP001151699"/>
    </source>
</evidence>
<gene>
    <name evidence="1" type="ORF">Bhyg_04717</name>
</gene>
<dbReference type="EMBL" id="WJQU01000001">
    <property type="protein sequence ID" value="KAJ6649481.1"/>
    <property type="molecule type" value="Genomic_DNA"/>
</dbReference>
<organism evidence="1 2">
    <name type="scientific">Pseudolycoriella hygida</name>
    <dbReference type="NCBI Taxonomy" id="35572"/>
    <lineage>
        <taxon>Eukaryota</taxon>
        <taxon>Metazoa</taxon>
        <taxon>Ecdysozoa</taxon>
        <taxon>Arthropoda</taxon>
        <taxon>Hexapoda</taxon>
        <taxon>Insecta</taxon>
        <taxon>Pterygota</taxon>
        <taxon>Neoptera</taxon>
        <taxon>Endopterygota</taxon>
        <taxon>Diptera</taxon>
        <taxon>Nematocera</taxon>
        <taxon>Sciaroidea</taxon>
        <taxon>Sciaridae</taxon>
        <taxon>Pseudolycoriella</taxon>
    </lineage>
</organism>
<dbReference type="Proteomes" id="UP001151699">
    <property type="component" value="Chromosome A"/>
</dbReference>
<accession>A0A9Q0NFR9</accession>
<proteinExistence type="predicted"/>
<sequence length="49" mass="5487">MTFRCMPSYDASAQWIVCMRAQLKFAVKFAVSDPINVLGINGLHINKSL</sequence>